<dbReference type="PANTHER" id="PTHR36844">
    <property type="entry name" value="PROTEASE PRSW"/>
    <property type="match status" value="1"/>
</dbReference>
<evidence type="ECO:0008006" key="4">
    <source>
        <dbReference type="Google" id="ProtNLM"/>
    </source>
</evidence>
<feature type="transmembrane region" description="Helical" evidence="1">
    <location>
        <begin position="222"/>
        <end position="240"/>
    </location>
</feature>
<feature type="transmembrane region" description="Helical" evidence="1">
    <location>
        <begin position="197"/>
        <end position="215"/>
    </location>
</feature>
<sequence length="372" mass="40023">MPIPNWGAPAVGAILRPGGVLGVFEVVVGIVAFLAMLGAVGIVQSSTNISLLVPTVLALIPLLVVLRVVNWVDRWEPEPRSLLIVTFAWGAGVAVLVSLFLNTAVAISVAESTGSRTEGEFVSAVISAPIVEEAAKGFILLLLLWLRRGAIGGPVDGVVYACTTAAGFAFMENIAYFVRYNEQLGEVFVLRALLSPFIHLVFTSMTGIAIGFAAAHCSRSAWVRIAPVGYVLAVSLHAAWNYSATISTGMLLVTQVPILLILLGLIHWLQNREMEVVAQQLQTYVRAGWVAPWEVALTTSAPHRRAASAWARLHGKRVAQELGEFRANLINLALLSRTANSGQIPANFRDMESKYLATVAAKRDILAAVRQR</sequence>
<dbReference type="GO" id="GO:0008233">
    <property type="term" value="F:peptidase activity"/>
    <property type="evidence" value="ECO:0007669"/>
    <property type="project" value="InterPro"/>
</dbReference>
<keyword evidence="1" id="KW-0472">Membrane</keyword>
<gene>
    <name evidence="2" type="ORF">BSZ40_03070</name>
</gene>
<name>A0A1Q5PYR9_9ACTO</name>
<proteinExistence type="predicted"/>
<dbReference type="STRING" id="52770.BSZ40_03070"/>
<feature type="transmembrane region" description="Helical" evidence="1">
    <location>
        <begin position="20"/>
        <end position="43"/>
    </location>
</feature>
<feature type="transmembrane region" description="Helical" evidence="1">
    <location>
        <begin position="121"/>
        <end position="146"/>
    </location>
</feature>
<dbReference type="InterPro" id="IPR026898">
    <property type="entry name" value="PrsW"/>
</dbReference>
<organism evidence="2 3">
    <name type="scientific">Buchananella hordeovulneris</name>
    <dbReference type="NCBI Taxonomy" id="52770"/>
    <lineage>
        <taxon>Bacteria</taxon>
        <taxon>Bacillati</taxon>
        <taxon>Actinomycetota</taxon>
        <taxon>Actinomycetes</taxon>
        <taxon>Actinomycetales</taxon>
        <taxon>Actinomycetaceae</taxon>
        <taxon>Buchananella</taxon>
    </lineage>
</organism>
<comment type="caution">
    <text evidence="2">The sequence shown here is derived from an EMBL/GenBank/DDBJ whole genome shotgun (WGS) entry which is preliminary data.</text>
</comment>
<evidence type="ECO:0000313" key="2">
    <source>
        <dbReference type="EMBL" id="OKL52530.1"/>
    </source>
</evidence>
<feature type="transmembrane region" description="Helical" evidence="1">
    <location>
        <begin position="49"/>
        <end position="69"/>
    </location>
</feature>
<dbReference type="PANTHER" id="PTHR36844:SF1">
    <property type="entry name" value="PROTEASE PRSW"/>
    <property type="match status" value="1"/>
</dbReference>
<keyword evidence="1" id="KW-0812">Transmembrane</keyword>
<dbReference type="EMBL" id="MQVS01000002">
    <property type="protein sequence ID" value="OKL52530.1"/>
    <property type="molecule type" value="Genomic_DNA"/>
</dbReference>
<dbReference type="InParanoid" id="A0A1Q5PYR9"/>
<protein>
    <recommendedName>
        <fullName evidence="4">PrsW family intramembrane metalloprotease</fullName>
    </recommendedName>
</protein>
<evidence type="ECO:0000313" key="3">
    <source>
        <dbReference type="Proteomes" id="UP000185612"/>
    </source>
</evidence>
<feature type="transmembrane region" description="Helical" evidence="1">
    <location>
        <begin position="246"/>
        <end position="269"/>
    </location>
</feature>
<accession>A0A1Q5PYR9</accession>
<evidence type="ECO:0000256" key="1">
    <source>
        <dbReference type="SAM" id="Phobius"/>
    </source>
</evidence>
<dbReference type="Proteomes" id="UP000185612">
    <property type="component" value="Unassembled WGS sequence"/>
</dbReference>
<dbReference type="AlphaFoldDB" id="A0A1Q5PYR9"/>
<keyword evidence="3" id="KW-1185">Reference proteome</keyword>
<reference evidence="3" key="1">
    <citation type="submission" date="2016-12" db="EMBL/GenBank/DDBJ databases">
        <authorList>
            <person name="Meng X."/>
        </authorList>
    </citation>
    <scope>NUCLEOTIDE SEQUENCE [LARGE SCALE GENOMIC DNA]</scope>
    <source>
        <strain evidence="3">DSM 20732</strain>
    </source>
</reference>
<keyword evidence="1" id="KW-1133">Transmembrane helix</keyword>
<feature type="transmembrane region" description="Helical" evidence="1">
    <location>
        <begin position="81"/>
        <end position="101"/>
    </location>
</feature>
<dbReference type="Pfam" id="PF13367">
    <property type="entry name" value="PrsW-protease"/>
    <property type="match status" value="1"/>
</dbReference>
<feature type="transmembrane region" description="Helical" evidence="1">
    <location>
        <begin position="158"/>
        <end position="177"/>
    </location>
</feature>